<dbReference type="Proteomes" id="UP001151760">
    <property type="component" value="Unassembled WGS sequence"/>
</dbReference>
<dbReference type="Pfam" id="PF00665">
    <property type="entry name" value="rve"/>
    <property type="match status" value="1"/>
</dbReference>
<name>A0ABQ4ZB50_9ASTR</name>
<dbReference type="InterPro" id="IPR036397">
    <property type="entry name" value="RNaseH_sf"/>
</dbReference>
<feature type="compositionally biased region" description="Low complexity" evidence="3">
    <location>
        <begin position="370"/>
        <end position="383"/>
    </location>
</feature>
<dbReference type="EMBL" id="BQNB010011101">
    <property type="protein sequence ID" value="GJS86148.1"/>
    <property type="molecule type" value="Genomic_DNA"/>
</dbReference>
<evidence type="ECO:0000256" key="1">
    <source>
        <dbReference type="ARBA" id="ARBA00022723"/>
    </source>
</evidence>
<dbReference type="InterPro" id="IPR043502">
    <property type="entry name" value="DNA/RNA_pol_sf"/>
</dbReference>
<evidence type="ECO:0000313" key="6">
    <source>
        <dbReference type="Proteomes" id="UP001151760"/>
    </source>
</evidence>
<dbReference type="Gene3D" id="3.30.420.10">
    <property type="entry name" value="Ribonuclease H-like superfamily/Ribonuclease H"/>
    <property type="match status" value="1"/>
</dbReference>
<organism evidence="5 6">
    <name type="scientific">Tanacetum coccineum</name>
    <dbReference type="NCBI Taxonomy" id="301880"/>
    <lineage>
        <taxon>Eukaryota</taxon>
        <taxon>Viridiplantae</taxon>
        <taxon>Streptophyta</taxon>
        <taxon>Embryophyta</taxon>
        <taxon>Tracheophyta</taxon>
        <taxon>Spermatophyta</taxon>
        <taxon>Magnoliopsida</taxon>
        <taxon>eudicotyledons</taxon>
        <taxon>Gunneridae</taxon>
        <taxon>Pentapetalae</taxon>
        <taxon>asterids</taxon>
        <taxon>campanulids</taxon>
        <taxon>Asterales</taxon>
        <taxon>Asteraceae</taxon>
        <taxon>Asteroideae</taxon>
        <taxon>Anthemideae</taxon>
        <taxon>Anthemidinae</taxon>
        <taxon>Tanacetum</taxon>
    </lineage>
</organism>
<dbReference type="PANTHER" id="PTHR42648">
    <property type="entry name" value="TRANSPOSASE, PUTATIVE-RELATED"/>
    <property type="match status" value="1"/>
</dbReference>
<accession>A0ABQ4ZB50</accession>
<dbReference type="PANTHER" id="PTHR42648:SF21">
    <property type="entry name" value="CYSTEINE-RICH RLK (RECEPTOR-LIKE PROTEIN KINASE) 8"/>
    <property type="match status" value="1"/>
</dbReference>
<dbReference type="InterPro" id="IPR001584">
    <property type="entry name" value="Integrase_cat-core"/>
</dbReference>
<dbReference type="InterPro" id="IPR013103">
    <property type="entry name" value="RVT_2"/>
</dbReference>
<dbReference type="SUPFAM" id="SSF53098">
    <property type="entry name" value="Ribonuclease H-like"/>
    <property type="match status" value="1"/>
</dbReference>
<dbReference type="Pfam" id="PF07727">
    <property type="entry name" value="RVT_2"/>
    <property type="match status" value="1"/>
</dbReference>
<dbReference type="InterPro" id="IPR012337">
    <property type="entry name" value="RNaseH-like_sf"/>
</dbReference>
<sequence length="835" mass="96203">MAKASLTQAWLWHQRLSHLNFDYINLLSKKDIVIGLPKMNYVKDQLCSSCKVRKAKRSSFKTKVVPSSKGRLNLLHMDLCGPMRVASINGKKYILVIIDDYSRYTWTLFLRSKYETLEVLKDFLTMIQRNLQASVISVRTDRGTKFLNKTLHAFFKEKGIEHQTSIPRTPEQNGIVERQNRTLIEAARMMLLVSKLPLLFWAEAIATACYTQNRSIIISTHEKTTYQIINDRKPSIKHLYIFCFTCYLTRDGKNLDKMKEKGDPCILVGYSTQSKGYHVYNKRTQLIVESMHLRFDKIKEMSKTFADNETSGLVPQRQKASDYDNSGLVPQQQNVSPSADTTVLSQQELDLLFGPFYDEFFTAEPTTPTNVNAEENNDNQAADTQVQQDEFINHFCTPVREIAESSSRNPEMCMFALTVSTAEPKNIKEEMVDYAWIEAMPEELHQFDRLQVWKLINKPFGKTEEGIDFEESFAPVARLEAVRIFVAYAAHKPFPIYQMDLKTTFLNGPLNKEVYVAQLDGFVDPYHLEKVYRLRKALYGLKQAPRAWYDELSNFLMSKGFTKGTIDPTLFMIRYGEDILLVQNYVDEIIFGSTNLKFSKRFEKLMHSRFEMSLMGEMKFFLGLQIYQSPRGIFINQAKYALEILKKHGIEKCQSIGTPMSTKPKLDADLSGKLIDQTDYHCKIGSLMYLTSSRPDIVQAVCYCACYQAILTKKHLKEVKKIFRYLRATNNIGLWYPKDSGFKLTAFSDVDHAECLDTRKSTSRGIQFLCDKLVSWISKKQDCTVMSSAEAESKYQLADMFTKALPEDRFQYLVRRIGMRCLTPAELEVLANEST</sequence>
<reference evidence="5" key="2">
    <citation type="submission" date="2022-01" db="EMBL/GenBank/DDBJ databases">
        <authorList>
            <person name="Yamashiro T."/>
            <person name="Shiraishi A."/>
            <person name="Satake H."/>
            <person name="Nakayama K."/>
        </authorList>
    </citation>
    <scope>NUCLEOTIDE SEQUENCE</scope>
</reference>
<feature type="region of interest" description="Disordered" evidence="3">
    <location>
        <begin position="306"/>
        <end position="325"/>
    </location>
</feature>
<reference evidence="5" key="1">
    <citation type="journal article" date="2022" name="Int. J. Mol. Sci.">
        <title>Draft Genome of Tanacetum Coccineum: Genomic Comparison of Closely Related Tanacetum-Family Plants.</title>
        <authorList>
            <person name="Yamashiro T."/>
            <person name="Shiraishi A."/>
            <person name="Nakayama K."/>
            <person name="Satake H."/>
        </authorList>
    </citation>
    <scope>NUCLEOTIDE SEQUENCE</scope>
</reference>
<dbReference type="Pfam" id="PF25597">
    <property type="entry name" value="SH3_retrovirus"/>
    <property type="match status" value="1"/>
</dbReference>
<comment type="caution">
    <text evidence="5">The sequence shown here is derived from an EMBL/GenBank/DDBJ whole genome shotgun (WGS) entry which is preliminary data.</text>
</comment>
<proteinExistence type="predicted"/>
<evidence type="ECO:0000256" key="3">
    <source>
        <dbReference type="SAM" id="MobiDB-lite"/>
    </source>
</evidence>
<dbReference type="CDD" id="cd09272">
    <property type="entry name" value="RNase_HI_RT_Ty1"/>
    <property type="match status" value="1"/>
</dbReference>
<evidence type="ECO:0000313" key="5">
    <source>
        <dbReference type="EMBL" id="GJS86148.1"/>
    </source>
</evidence>
<dbReference type="Pfam" id="PF13976">
    <property type="entry name" value="gag_pre-integrs"/>
    <property type="match status" value="1"/>
</dbReference>
<gene>
    <name evidence="5" type="ORF">Tco_0752689</name>
</gene>
<feature type="region of interest" description="Disordered" evidence="3">
    <location>
        <begin position="364"/>
        <end position="384"/>
    </location>
</feature>
<dbReference type="InterPro" id="IPR057670">
    <property type="entry name" value="SH3_retrovirus"/>
</dbReference>
<dbReference type="SUPFAM" id="SSF56672">
    <property type="entry name" value="DNA/RNA polymerases"/>
    <property type="match status" value="1"/>
</dbReference>
<keyword evidence="1" id="KW-0479">Metal-binding</keyword>
<keyword evidence="2" id="KW-0378">Hydrolase</keyword>
<feature type="domain" description="Integrase catalytic" evidence="4">
    <location>
        <begin position="62"/>
        <end position="233"/>
    </location>
</feature>
<dbReference type="InterPro" id="IPR039537">
    <property type="entry name" value="Retrotran_Ty1/copia-like"/>
</dbReference>
<evidence type="ECO:0000259" key="4">
    <source>
        <dbReference type="PROSITE" id="PS50994"/>
    </source>
</evidence>
<keyword evidence="6" id="KW-1185">Reference proteome</keyword>
<protein>
    <submittedName>
        <fullName evidence="5">Retrovirus-related pol polyprotein from transposon TNT 1-94</fullName>
    </submittedName>
</protein>
<dbReference type="InterPro" id="IPR025724">
    <property type="entry name" value="GAG-pre-integrase_dom"/>
</dbReference>
<evidence type="ECO:0000256" key="2">
    <source>
        <dbReference type="ARBA" id="ARBA00022801"/>
    </source>
</evidence>
<dbReference type="PROSITE" id="PS50994">
    <property type="entry name" value="INTEGRASE"/>
    <property type="match status" value="1"/>
</dbReference>